<evidence type="ECO:0000256" key="7">
    <source>
        <dbReference type="ARBA" id="ARBA00022723"/>
    </source>
</evidence>
<feature type="transmembrane region" description="Helical" evidence="13">
    <location>
        <begin position="96"/>
        <end position="114"/>
    </location>
</feature>
<dbReference type="RefSeq" id="WP_108886697.1">
    <property type="nucleotide sequence ID" value="NZ_OMOJ01000005.1"/>
</dbReference>
<evidence type="ECO:0000256" key="1">
    <source>
        <dbReference type="ARBA" id="ARBA00001970"/>
    </source>
</evidence>
<name>A0A2R8AXS4_9RHOB</name>
<dbReference type="SUPFAM" id="SSF101874">
    <property type="entry name" value="YceI-like"/>
    <property type="match status" value="1"/>
</dbReference>
<feature type="transmembrane region" description="Helical" evidence="13">
    <location>
        <begin position="55"/>
        <end position="75"/>
    </location>
</feature>
<dbReference type="PANTHER" id="PTHR30529">
    <property type="entry name" value="CYTOCHROME B561"/>
    <property type="match status" value="1"/>
</dbReference>
<evidence type="ECO:0000256" key="13">
    <source>
        <dbReference type="SAM" id="Phobius"/>
    </source>
</evidence>
<keyword evidence="3" id="KW-0813">Transport</keyword>
<organism evidence="15 16">
    <name type="scientific">Pseudoprimorskyibacter insulae</name>
    <dbReference type="NCBI Taxonomy" id="1695997"/>
    <lineage>
        <taxon>Bacteria</taxon>
        <taxon>Pseudomonadati</taxon>
        <taxon>Pseudomonadota</taxon>
        <taxon>Alphaproteobacteria</taxon>
        <taxon>Rhodobacterales</taxon>
        <taxon>Paracoccaceae</taxon>
        <taxon>Pseudoprimorskyibacter</taxon>
    </lineage>
</organism>
<dbReference type="SUPFAM" id="SSF81342">
    <property type="entry name" value="Transmembrane di-heme cytochromes"/>
    <property type="match status" value="1"/>
</dbReference>
<evidence type="ECO:0000256" key="3">
    <source>
        <dbReference type="ARBA" id="ARBA00022448"/>
    </source>
</evidence>
<sequence length="395" mass="41459">MPLSNTQARFGSVSKVFHWIVALGIFIAFPLGILATDAPYDTAEALAHKAQLFSFHKTLGVIVFFVALLRISWALSQPKPAPLHPERRLETFVAEVVHWALYGAMVLVPLSGWVHHAATVGFAPILWHFGQGLPFVPTSDLVAEAASAVHDTFKTVLLITVVLHVAGAIKHHVIDKDATLRRMLPGRTEAGQHTATSHALPALLAAAIWAVAGVGTLATQDHSAAANAPTLAAAPSDWTVQSGTLGISVQQFGKPVTGSFADWTAAIAFAPRDTPGKAGEVTVTVSIPSLTLGSVTSQALGADFLNAEANPTAIFTADIMATETGYQAPGTLTLRGVEVPATLPFDLTMDGDTATVSGQLILDRRAFNVGDSMTDEGQLGFAVPVTVDLTASKSQ</sequence>
<dbReference type="GO" id="GO:0022904">
    <property type="term" value="P:respiratory electron transport chain"/>
    <property type="evidence" value="ECO:0007669"/>
    <property type="project" value="InterPro"/>
</dbReference>
<dbReference type="OrthoDB" id="1247465at2"/>
<protein>
    <submittedName>
        <fullName evidence="15">Cytochrome b561</fullName>
    </submittedName>
</protein>
<keyword evidence="8" id="KW-0249">Electron transport</keyword>
<evidence type="ECO:0000256" key="4">
    <source>
        <dbReference type="ARBA" id="ARBA00022475"/>
    </source>
</evidence>
<evidence type="ECO:0000256" key="6">
    <source>
        <dbReference type="ARBA" id="ARBA00022692"/>
    </source>
</evidence>
<dbReference type="InterPro" id="IPR016174">
    <property type="entry name" value="Di-haem_cyt_TM"/>
</dbReference>
<reference evidence="16" key="1">
    <citation type="submission" date="2018-03" db="EMBL/GenBank/DDBJ databases">
        <authorList>
            <person name="Rodrigo-Torres L."/>
            <person name="Arahal R. D."/>
            <person name="Lucena T."/>
        </authorList>
    </citation>
    <scope>NUCLEOTIDE SEQUENCE [LARGE SCALE GENOMIC DNA]</scope>
    <source>
        <strain evidence="16">CECT 8871</strain>
    </source>
</reference>
<dbReference type="Proteomes" id="UP000244904">
    <property type="component" value="Unassembled WGS sequence"/>
</dbReference>
<dbReference type="SMART" id="SM00867">
    <property type="entry name" value="YceI"/>
    <property type="match status" value="1"/>
</dbReference>
<dbReference type="GO" id="GO:0046872">
    <property type="term" value="F:metal ion binding"/>
    <property type="evidence" value="ECO:0007669"/>
    <property type="project" value="UniProtKB-KW"/>
</dbReference>
<dbReference type="PANTHER" id="PTHR30529:SF1">
    <property type="entry name" value="CYTOCHROME B561 HOMOLOG 2"/>
    <property type="match status" value="1"/>
</dbReference>
<evidence type="ECO:0000256" key="8">
    <source>
        <dbReference type="ARBA" id="ARBA00022982"/>
    </source>
</evidence>
<comment type="subcellular location">
    <subcellularLocation>
        <location evidence="2">Cell membrane</location>
        <topology evidence="2">Multi-pass membrane protein</topology>
    </subcellularLocation>
</comment>
<keyword evidence="9 13" id="KW-1133">Transmembrane helix</keyword>
<dbReference type="Gene3D" id="1.20.950.20">
    <property type="entry name" value="Transmembrane di-heme cytochromes, Chain C"/>
    <property type="match status" value="1"/>
</dbReference>
<keyword evidence="11 13" id="KW-0472">Membrane</keyword>
<feature type="transmembrane region" description="Helical" evidence="13">
    <location>
        <begin position="16"/>
        <end position="35"/>
    </location>
</feature>
<evidence type="ECO:0000313" key="16">
    <source>
        <dbReference type="Proteomes" id="UP000244904"/>
    </source>
</evidence>
<proteinExistence type="inferred from homology"/>
<dbReference type="EMBL" id="OMOJ01000005">
    <property type="protein sequence ID" value="SPF80845.1"/>
    <property type="molecule type" value="Genomic_DNA"/>
</dbReference>
<evidence type="ECO:0000256" key="11">
    <source>
        <dbReference type="ARBA" id="ARBA00023136"/>
    </source>
</evidence>
<evidence type="ECO:0000256" key="2">
    <source>
        <dbReference type="ARBA" id="ARBA00004651"/>
    </source>
</evidence>
<dbReference type="Pfam" id="PF01292">
    <property type="entry name" value="Ni_hydr_CYTB"/>
    <property type="match status" value="1"/>
</dbReference>
<dbReference type="InterPro" id="IPR011577">
    <property type="entry name" value="Cyt_b561_bac/Ni-Hgenase"/>
</dbReference>
<dbReference type="GO" id="GO:0020037">
    <property type="term" value="F:heme binding"/>
    <property type="evidence" value="ECO:0007669"/>
    <property type="project" value="TreeGrafter"/>
</dbReference>
<keyword evidence="4" id="KW-1003">Cell membrane</keyword>
<evidence type="ECO:0000256" key="9">
    <source>
        <dbReference type="ARBA" id="ARBA00022989"/>
    </source>
</evidence>
<evidence type="ECO:0000259" key="14">
    <source>
        <dbReference type="SMART" id="SM00867"/>
    </source>
</evidence>
<dbReference type="GO" id="GO:0009055">
    <property type="term" value="F:electron transfer activity"/>
    <property type="evidence" value="ECO:0007669"/>
    <property type="project" value="InterPro"/>
</dbReference>
<dbReference type="Gene3D" id="2.40.128.110">
    <property type="entry name" value="Lipid/polyisoprenoid-binding, YceI-like"/>
    <property type="match status" value="1"/>
</dbReference>
<keyword evidence="10" id="KW-0408">Iron</keyword>
<comment type="similarity">
    <text evidence="12">Belongs to the cytochrome b561 family.</text>
</comment>
<accession>A0A2R8AXS4</accession>
<keyword evidence="5" id="KW-0349">Heme</keyword>
<gene>
    <name evidence="15" type="primary">yceJ</name>
    <name evidence="15" type="ORF">PRI8871_02657</name>
</gene>
<keyword evidence="7" id="KW-0479">Metal-binding</keyword>
<dbReference type="GO" id="GO:0005886">
    <property type="term" value="C:plasma membrane"/>
    <property type="evidence" value="ECO:0007669"/>
    <property type="project" value="UniProtKB-SubCell"/>
</dbReference>
<dbReference type="Pfam" id="PF04264">
    <property type="entry name" value="YceI"/>
    <property type="match status" value="1"/>
</dbReference>
<dbReference type="InterPro" id="IPR007372">
    <property type="entry name" value="Lipid/polyisoprenoid-bd_YceI"/>
</dbReference>
<dbReference type="InterPro" id="IPR052168">
    <property type="entry name" value="Cytochrome_b561_oxidase"/>
</dbReference>
<evidence type="ECO:0000256" key="10">
    <source>
        <dbReference type="ARBA" id="ARBA00023004"/>
    </source>
</evidence>
<feature type="domain" description="Lipid/polyisoprenoid-binding YceI-like" evidence="14">
    <location>
        <begin position="237"/>
        <end position="392"/>
    </location>
</feature>
<keyword evidence="16" id="KW-1185">Reference proteome</keyword>
<keyword evidence="6 13" id="KW-0812">Transmembrane</keyword>
<evidence type="ECO:0000256" key="12">
    <source>
        <dbReference type="ARBA" id="ARBA00037975"/>
    </source>
</evidence>
<evidence type="ECO:0000313" key="15">
    <source>
        <dbReference type="EMBL" id="SPF80845.1"/>
    </source>
</evidence>
<evidence type="ECO:0000256" key="5">
    <source>
        <dbReference type="ARBA" id="ARBA00022617"/>
    </source>
</evidence>
<comment type="cofactor">
    <cofactor evidence="1">
        <name>heme b</name>
        <dbReference type="ChEBI" id="CHEBI:60344"/>
    </cofactor>
</comment>
<dbReference type="AlphaFoldDB" id="A0A2R8AXS4"/>
<dbReference type="InterPro" id="IPR036761">
    <property type="entry name" value="TTHA0802/YceI-like_sf"/>
</dbReference>